<dbReference type="Gene3D" id="3.20.20.70">
    <property type="entry name" value="Aldolase class I"/>
    <property type="match status" value="1"/>
</dbReference>
<keyword evidence="3 8" id="KW-0479">Metal-binding</keyword>
<feature type="binding site" evidence="8">
    <location>
        <position position="48"/>
    </location>
    <ligand>
        <name>[4Fe-4S] cluster</name>
        <dbReference type="ChEBI" id="CHEBI:49883"/>
        <note>4Fe-4S-S-AdoMet</note>
    </ligand>
</feature>
<comment type="cofactor">
    <cofactor evidence="8">
        <name>S-adenosyl-L-methionine</name>
        <dbReference type="ChEBI" id="CHEBI:59789"/>
    </cofactor>
    <text evidence="8">Binds 1 S-adenosyl-L-methionine per subunit.</text>
</comment>
<comment type="cofactor">
    <cofactor evidence="8">
        <name>[4Fe-4S] cluster</name>
        <dbReference type="ChEBI" id="CHEBI:49883"/>
    </cofactor>
    <text evidence="8">Binds 1 [4Fe-4S] cluster. The cluster is coordinated with 3 cysteines and an exchangeable S-adenosyl-L-methionine.</text>
</comment>
<reference evidence="10 11" key="1">
    <citation type="journal article" date="2021" name="Int. J. Syst. Evol. Microbiol.">
        <title>Capnocytophaga periodontitidis sp. nov., isolated from subgingival plaque of periodontitis patient.</title>
        <authorList>
            <person name="Zhang Y."/>
            <person name="Qiao D."/>
            <person name="Shi W."/>
            <person name="Wu D."/>
            <person name="Cai M."/>
        </authorList>
    </citation>
    <scope>NUCLEOTIDE SEQUENCE [LARGE SCALE GENOMIC DNA]</scope>
    <source>
        <strain evidence="10 11">051621</strain>
    </source>
</reference>
<feature type="binding site" evidence="8">
    <location>
        <position position="40"/>
    </location>
    <ligand>
        <name>substrate</name>
    </ligand>
</feature>
<feature type="binding site" evidence="8">
    <location>
        <position position="84"/>
    </location>
    <ligand>
        <name>substrate</name>
    </ligand>
</feature>
<keyword evidence="8" id="KW-0671">Queuosine biosynthesis</keyword>
<feature type="binding site" evidence="8">
    <location>
        <position position="86"/>
    </location>
    <ligand>
        <name>S-adenosyl-L-methionine</name>
        <dbReference type="ChEBI" id="CHEBI:59789"/>
    </ligand>
</feature>
<feature type="binding site" evidence="8">
    <location>
        <position position="44"/>
    </location>
    <ligand>
        <name>[4Fe-4S] cluster</name>
        <dbReference type="ChEBI" id="CHEBI:49883"/>
        <note>4Fe-4S-S-AdoMet</note>
    </ligand>
</feature>
<comment type="caution">
    <text evidence="8">Lacks conserved residue(s) required for the propagation of feature annotation.</text>
</comment>
<keyword evidence="1 8" id="KW-0004">4Fe-4S</keyword>
<dbReference type="Pfam" id="PF04055">
    <property type="entry name" value="Radical_SAM"/>
    <property type="match status" value="1"/>
</dbReference>
<sequence>MLNKNTQVALQKGELLPLMEAFYSLQGEGFYKGTAAYFIRLGGCDVGCHWCDVKESWTAEAHPLVPVDTIVTDALTHSKTMIITGGEPLMWNLDLLTEKLRAAGARTHIETSGAHPLSGTWDWICLSPKKIKRPVGDVLQKANELKMVIYNNNDFLFAEEMAAQVSPDCLLYLQPEWSKRDKVIPKIVDYVMAHPQWKASLQMHKYLEIR</sequence>
<feature type="binding site" evidence="8">
    <location>
        <begin position="50"/>
        <end position="52"/>
    </location>
    <ligand>
        <name>S-adenosyl-L-methionine</name>
        <dbReference type="ChEBI" id="CHEBI:59789"/>
    </ligand>
</feature>
<dbReference type="Proteomes" id="UP000641139">
    <property type="component" value="Unassembled WGS sequence"/>
</dbReference>
<keyword evidence="11" id="KW-1185">Reference proteome</keyword>
<dbReference type="InterPro" id="IPR013785">
    <property type="entry name" value="Aldolase_TIM"/>
</dbReference>
<feature type="binding site" evidence="8">
    <location>
        <begin position="127"/>
        <end position="129"/>
    </location>
    <ligand>
        <name>S-adenosyl-L-methionine</name>
        <dbReference type="ChEBI" id="CHEBI:59789"/>
    </ligand>
</feature>
<dbReference type="PIRSF" id="PIRSF000370">
    <property type="entry name" value="QueE"/>
    <property type="match status" value="1"/>
</dbReference>
<protein>
    <recommendedName>
        <fullName evidence="8">7-carboxy-7-deazaguanine synthase</fullName>
        <shortName evidence="8">CDG synthase</shortName>
        <ecNumber evidence="8">4.3.99.3</ecNumber>
    </recommendedName>
    <alternativeName>
        <fullName evidence="8">Queuosine biosynthesis protein QueE</fullName>
    </alternativeName>
</protein>
<evidence type="ECO:0000256" key="2">
    <source>
        <dbReference type="ARBA" id="ARBA00022691"/>
    </source>
</evidence>
<comment type="subunit">
    <text evidence="8">Homodimer.</text>
</comment>
<evidence type="ECO:0000256" key="6">
    <source>
        <dbReference type="ARBA" id="ARBA00023014"/>
    </source>
</evidence>
<evidence type="ECO:0000259" key="9">
    <source>
        <dbReference type="Pfam" id="PF04055"/>
    </source>
</evidence>
<comment type="similarity">
    <text evidence="8">Belongs to the radical SAM superfamily. 7-carboxy-7-deazaguanine synthase family.</text>
</comment>
<dbReference type="EC" id="4.3.99.3" evidence="8"/>
<evidence type="ECO:0000313" key="11">
    <source>
        <dbReference type="Proteomes" id="UP000641139"/>
    </source>
</evidence>
<gene>
    <name evidence="8" type="primary">queE</name>
    <name evidence="10" type="ORF">I7X30_05580</name>
</gene>
<evidence type="ECO:0000313" key="10">
    <source>
        <dbReference type="EMBL" id="MBI1646528.1"/>
    </source>
</evidence>
<dbReference type="PANTHER" id="PTHR42836:SF1">
    <property type="entry name" value="7-CARBOXY-7-DEAZAGUANINE SYNTHASE"/>
    <property type="match status" value="1"/>
</dbReference>
<proteinExistence type="inferred from homology"/>
<keyword evidence="5 8" id="KW-0408">Iron</keyword>
<evidence type="ECO:0000256" key="7">
    <source>
        <dbReference type="ARBA" id="ARBA00023239"/>
    </source>
</evidence>
<dbReference type="InterPro" id="IPR024924">
    <property type="entry name" value="7-CO-7-deazaguanine_synth-like"/>
</dbReference>
<evidence type="ECO:0000256" key="4">
    <source>
        <dbReference type="ARBA" id="ARBA00022842"/>
    </source>
</evidence>
<keyword evidence="7 8" id="KW-0456">Lyase</keyword>
<accession>A0ABS0SL96</accession>
<dbReference type="PANTHER" id="PTHR42836">
    <property type="entry name" value="7-CARBOXY-7-DEAZAGUANINE SYNTHASE"/>
    <property type="match status" value="1"/>
</dbReference>
<comment type="function">
    <text evidence="8">Catalyzes the complex heterocyclic radical-mediated conversion of 6-carboxy-5,6,7,8-tetrahydropterin (CPH4) to 7-carboxy-7-deazaguanine (CDG), a step common to the biosynthetic pathways of all 7-deazapurine-containing compounds.</text>
</comment>
<dbReference type="HAMAP" id="MF_00917">
    <property type="entry name" value="QueE"/>
    <property type="match status" value="1"/>
</dbReference>
<keyword evidence="2 8" id="KW-0949">S-adenosyl-L-methionine</keyword>
<comment type="cofactor">
    <cofactor evidence="8">
        <name>Mg(2+)</name>
        <dbReference type="ChEBI" id="CHEBI:18420"/>
    </cofactor>
</comment>
<evidence type="ECO:0000256" key="5">
    <source>
        <dbReference type="ARBA" id="ARBA00023004"/>
    </source>
</evidence>
<comment type="pathway">
    <text evidence="8">Purine metabolism; 7-cyano-7-deazaguanine biosynthesis.</text>
</comment>
<dbReference type="InterPro" id="IPR007197">
    <property type="entry name" value="rSAM"/>
</dbReference>
<dbReference type="RefSeq" id="WP_198466342.1">
    <property type="nucleotide sequence ID" value="NZ_JAEFDC010000003.1"/>
</dbReference>
<evidence type="ECO:0000256" key="8">
    <source>
        <dbReference type="HAMAP-Rule" id="MF_00917"/>
    </source>
</evidence>
<keyword evidence="4 8" id="KW-0460">Magnesium</keyword>
<dbReference type="InterPro" id="IPR058240">
    <property type="entry name" value="rSAM_sf"/>
</dbReference>
<feature type="binding site" evidence="8">
    <location>
        <position position="51"/>
    </location>
    <ligand>
        <name>[4Fe-4S] cluster</name>
        <dbReference type="ChEBI" id="CHEBI:49883"/>
        <note>4Fe-4S-S-AdoMet</note>
    </ligand>
</feature>
<name>A0ABS0SL96_9FLAO</name>
<comment type="caution">
    <text evidence="10">The sequence shown here is derived from an EMBL/GenBank/DDBJ whole genome shotgun (WGS) entry which is preliminary data.</text>
</comment>
<organism evidence="10 11">
    <name type="scientific">Capnocytophaga periodontitidis</name>
    <dbReference type="NCBI Taxonomy" id="2795027"/>
    <lineage>
        <taxon>Bacteria</taxon>
        <taxon>Pseudomonadati</taxon>
        <taxon>Bacteroidota</taxon>
        <taxon>Flavobacteriia</taxon>
        <taxon>Flavobacteriales</taxon>
        <taxon>Flavobacteriaceae</taxon>
        <taxon>Capnocytophaga</taxon>
    </lineage>
</organism>
<dbReference type="EMBL" id="JAEFDC010000003">
    <property type="protein sequence ID" value="MBI1646528.1"/>
    <property type="molecule type" value="Genomic_DNA"/>
</dbReference>
<evidence type="ECO:0000256" key="1">
    <source>
        <dbReference type="ARBA" id="ARBA00022485"/>
    </source>
</evidence>
<feature type="domain" description="Radical SAM core" evidence="9">
    <location>
        <begin position="42"/>
        <end position="116"/>
    </location>
</feature>
<comment type="catalytic activity">
    <reaction evidence="8">
        <text>6-carboxy-5,6,7,8-tetrahydropterin + H(+) = 7-carboxy-7-carbaguanine + NH4(+)</text>
        <dbReference type="Rhea" id="RHEA:27974"/>
        <dbReference type="ChEBI" id="CHEBI:15378"/>
        <dbReference type="ChEBI" id="CHEBI:28938"/>
        <dbReference type="ChEBI" id="CHEBI:61032"/>
        <dbReference type="ChEBI" id="CHEBI:61036"/>
        <dbReference type="EC" id="4.3.99.3"/>
    </reaction>
</comment>
<keyword evidence="6 8" id="KW-0411">Iron-sulfur</keyword>
<dbReference type="SFLD" id="SFLDS00029">
    <property type="entry name" value="Radical_SAM"/>
    <property type="match status" value="1"/>
</dbReference>
<dbReference type="SUPFAM" id="SSF102114">
    <property type="entry name" value="Radical SAM enzymes"/>
    <property type="match status" value="1"/>
</dbReference>
<evidence type="ECO:0000256" key="3">
    <source>
        <dbReference type="ARBA" id="ARBA00022723"/>
    </source>
</evidence>
<feature type="binding site" evidence="8">
    <location>
        <begin position="25"/>
        <end position="27"/>
    </location>
    <ligand>
        <name>substrate</name>
    </ligand>
</feature>